<protein>
    <submittedName>
        <fullName evidence="1">Tudor domain-containing protein 1</fullName>
    </submittedName>
</protein>
<feature type="non-terminal residue" evidence="1">
    <location>
        <position position="1"/>
    </location>
</feature>
<organism evidence="1 2">
    <name type="scientific">Nibea albiflora</name>
    <name type="common">Yellow drum</name>
    <name type="synonym">Corvina albiflora</name>
    <dbReference type="NCBI Taxonomy" id="240163"/>
    <lineage>
        <taxon>Eukaryota</taxon>
        <taxon>Metazoa</taxon>
        <taxon>Chordata</taxon>
        <taxon>Craniata</taxon>
        <taxon>Vertebrata</taxon>
        <taxon>Euteleostomi</taxon>
        <taxon>Actinopterygii</taxon>
        <taxon>Neopterygii</taxon>
        <taxon>Teleostei</taxon>
        <taxon>Neoteleostei</taxon>
        <taxon>Acanthomorphata</taxon>
        <taxon>Eupercaria</taxon>
        <taxon>Sciaenidae</taxon>
        <taxon>Nibea</taxon>
    </lineage>
</organism>
<evidence type="ECO:0000313" key="2">
    <source>
        <dbReference type="Proteomes" id="UP000805704"/>
    </source>
</evidence>
<name>A0ACB7F9H0_NIBAL</name>
<dbReference type="Proteomes" id="UP000805704">
    <property type="component" value="Chromosome 14"/>
</dbReference>
<evidence type="ECO:0000313" key="1">
    <source>
        <dbReference type="EMBL" id="KAG8011122.1"/>
    </source>
</evidence>
<feature type="non-terminal residue" evidence="1">
    <location>
        <position position="492"/>
    </location>
</feature>
<reference evidence="1" key="1">
    <citation type="submission" date="2020-04" db="EMBL/GenBank/DDBJ databases">
        <title>A chromosome-scale assembly and high-density genetic map of the yellow drum (Nibea albiflora) genome.</title>
        <authorList>
            <person name="Xu D."/>
            <person name="Zhang W."/>
            <person name="Chen R."/>
            <person name="Tan P."/>
            <person name="Wang L."/>
            <person name="Song H."/>
            <person name="Tian L."/>
            <person name="Zhu Q."/>
            <person name="Wang B."/>
        </authorList>
    </citation>
    <scope>NUCLEOTIDE SEQUENCE</scope>
    <source>
        <strain evidence="1">ZJHYS-2018</strain>
    </source>
</reference>
<comment type="caution">
    <text evidence="1">The sequence shown here is derived from an EMBL/GenBank/DDBJ whole genome shotgun (WGS) entry which is preliminary data.</text>
</comment>
<keyword evidence="2" id="KW-1185">Reference proteome</keyword>
<accession>A0ACB7F9H0</accession>
<proteinExistence type="predicted"/>
<gene>
    <name evidence="1" type="primary">TDRD1</name>
    <name evidence="1" type="ORF">GBF38_005788</name>
</gene>
<dbReference type="EMBL" id="CM024802">
    <property type="protein sequence ID" value="KAG8011122.1"/>
    <property type="molecule type" value="Genomic_DNA"/>
</dbReference>
<sequence>CIALFSDDHLWYRAEIIDREGDELCVFFVDYGNKSQVNVTDVREMPTNLMDTPPQAFLCELEGFDASDGSWDNGAVDEFSALTTDKALQLTVTRVTREEGKIKYLVQMDCEGQVINEALKTWWKSSTTEKTPGAVGLTTLYETPPQCDSTVETAPAKDQIEDPCVHPQRDYIKEQGTGRLVEPQRADEVPKGESSSQHYEGSDDGLLPESFAESPEEERDKILTVSNEGVMVVPAIVVSQTKPKGISPCESENETVLPPLSNIGDHSILTWSCDNNRVKTDESTEEEGASVMDTIGPDDLNPILVENPTEAIDEAEITMTRLESLLGEVKTYLMESSFGTMNVSDPNEQSDHIEVVARDKSLSSMSTVKMVPREERMDLETIDEISKDLIQTELGPPSRVLPGFEQETEAGDGIPKEEIPRVTTHVKNVLMAEEDTLAQHDVLVSSAPLADTDTAACEPRTCPAPSRDSGDEVEDVTCSDEEACLMDVSTGI</sequence>